<dbReference type="Gene3D" id="3.40.50.11060">
    <property type="entry name" value="GTPase HflX, N-terminal domain"/>
    <property type="match status" value="1"/>
</dbReference>
<dbReference type="InterPro" id="IPR032305">
    <property type="entry name" value="GTP-bd_M"/>
</dbReference>
<dbReference type="RefSeq" id="WP_079590040.1">
    <property type="nucleotide sequence ID" value="NZ_CP154629.1"/>
</dbReference>
<keyword evidence="4 8" id="KW-0460">Magnesium</keyword>
<gene>
    <name evidence="6" type="primary">hflX</name>
    <name evidence="10" type="ORF">SAMN02745120_2236</name>
</gene>
<keyword evidence="11" id="KW-1185">Reference proteome</keyword>
<dbReference type="InterPro" id="IPR016496">
    <property type="entry name" value="GTPase_HflX"/>
</dbReference>
<feature type="binding site" evidence="7">
    <location>
        <begin position="354"/>
        <end position="356"/>
    </location>
    <ligand>
        <name>GTP</name>
        <dbReference type="ChEBI" id="CHEBI:37565"/>
    </ligand>
</feature>
<dbReference type="PANTHER" id="PTHR10229">
    <property type="entry name" value="GTP-BINDING PROTEIN HFLX"/>
    <property type="match status" value="1"/>
</dbReference>
<dbReference type="InterPro" id="IPR042108">
    <property type="entry name" value="GTPase_HflX_N_sf"/>
</dbReference>
<dbReference type="InterPro" id="IPR006073">
    <property type="entry name" value="GTP-bd"/>
</dbReference>
<comment type="function">
    <text evidence="6">GTPase that associates with the 50S ribosomal subunit and may have a role during protein synthesis or ribosome biogenesis.</text>
</comment>
<dbReference type="Pfam" id="PF13167">
    <property type="entry name" value="GTP-bdg_N"/>
    <property type="match status" value="1"/>
</dbReference>
<dbReference type="PRINTS" id="PR00326">
    <property type="entry name" value="GTP1OBG"/>
</dbReference>
<dbReference type="Pfam" id="PF16360">
    <property type="entry name" value="GTP-bdg_M"/>
    <property type="match status" value="1"/>
</dbReference>
<dbReference type="GO" id="GO:0046872">
    <property type="term" value="F:metal ion binding"/>
    <property type="evidence" value="ECO:0007669"/>
    <property type="project" value="UniProtKB-KW"/>
</dbReference>
<feature type="binding site" evidence="7">
    <location>
        <begin position="267"/>
        <end position="270"/>
    </location>
    <ligand>
        <name>GTP</name>
        <dbReference type="ChEBI" id="CHEBI:37565"/>
    </ligand>
</feature>
<dbReference type="CDD" id="cd01878">
    <property type="entry name" value="HflX"/>
    <property type="match status" value="1"/>
</dbReference>
<dbReference type="InterPro" id="IPR030394">
    <property type="entry name" value="G_HFLX_dom"/>
</dbReference>
<evidence type="ECO:0000256" key="6">
    <source>
        <dbReference type="HAMAP-Rule" id="MF_00900"/>
    </source>
</evidence>
<dbReference type="SUPFAM" id="SSF52540">
    <property type="entry name" value="P-loop containing nucleoside triphosphate hydrolases"/>
    <property type="match status" value="1"/>
</dbReference>
<proteinExistence type="inferred from homology"/>
<evidence type="ECO:0000256" key="4">
    <source>
        <dbReference type="ARBA" id="ARBA00022842"/>
    </source>
</evidence>
<name>A0A1T5CKD8_9FIRM</name>
<evidence type="ECO:0000313" key="11">
    <source>
        <dbReference type="Proteomes" id="UP000243406"/>
    </source>
</evidence>
<dbReference type="EMBL" id="FUYN01000005">
    <property type="protein sequence ID" value="SKB59917.1"/>
    <property type="molecule type" value="Genomic_DNA"/>
</dbReference>
<dbReference type="Gene3D" id="3.40.50.300">
    <property type="entry name" value="P-loop containing nucleotide triphosphate hydrolases"/>
    <property type="match status" value="1"/>
</dbReference>
<sequence>MEDNMNKLEERMILVGLNVTDYKKNTSSTKIEESMIELEELAKAAGGNVLGSIIQNRDNYDVAYYLGKGKAEEIKEYANNMQANLIVFNEELSGAQIRNLEEIIGLDVIDRTALILDIFAKRALSREGKLQVELAQYKYRLPRLIGVGKEMSRLGGGIGTKGPGEKKLETDKRHIRERIYDIQRELKEIKKNREIQRSKRLKSNLPIVALVGYTNSGKSTLLNKLIQSHKEYSSDKDVFVKDMLFATLDVSLRKAILPSNKEYLITDTVGFVSDLPHYLVEAFKATLEEVSYADLLLHVVDSSNEHFNLQIDTTLGVLKEIGAADKPMIYVFNKADKVNYELDYKPKDEYVFISAKTGYNNEQLLQKIESHINSNLKKVKLLIPFSNGEVINSLHKKYNFEENYSEEGILVQIDITDEDYGRYNKYIVEEVL</sequence>
<dbReference type="InterPro" id="IPR027417">
    <property type="entry name" value="P-loop_NTPase"/>
</dbReference>
<dbReference type="Proteomes" id="UP000243406">
    <property type="component" value="Unassembled WGS sequence"/>
</dbReference>
<dbReference type="OrthoDB" id="9812272at2"/>
<comment type="cofactor">
    <cofactor evidence="8">
        <name>Mg(2+)</name>
        <dbReference type="ChEBI" id="CHEBI:18420"/>
    </cofactor>
</comment>
<dbReference type="AlphaFoldDB" id="A0A1T5CKD8"/>
<feature type="domain" description="Hflx-type G" evidence="9">
    <location>
        <begin position="206"/>
        <end position="376"/>
    </location>
</feature>
<dbReference type="GO" id="GO:0043022">
    <property type="term" value="F:ribosome binding"/>
    <property type="evidence" value="ECO:0007669"/>
    <property type="project" value="TreeGrafter"/>
</dbReference>
<dbReference type="PROSITE" id="PS51705">
    <property type="entry name" value="G_HFLX"/>
    <property type="match status" value="1"/>
</dbReference>
<dbReference type="GO" id="GO:0005525">
    <property type="term" value="F:GTP binding"/>
    <property type="evidence" value="ECO:0007669"/>
    <property type="project" value="UniProtKB-UniRule"/>
</dbReference>
<evidence type="ECO:0000256" key="1">
    <source>
        <dbReference type="ARBA" id="ARBA00022490"/>
    </source>
</evidence>
<evidence type="ECO:0000256" key="3">
    <source>
        <dbReference type="ARBA" id="ARBA00022741"/>
    </source>
</evidence>
<evidence type="ECO:0000256" key="2">
    <source>
        <dbReference type="ARBA" id="ARBA00022723"/>
    </source>
</evidence>
<dbReference type="PIRSF" id="PIRSF006809">
    <property type="entry name" value="GTP-binding_hflX_prd"/>
    <property type="match status" value="1"/>
</dbReference>
<dbReference type="GO" id="GO:0003924">
    <property type="term" value="F:GTPase activity"/>
    <property type="evidence" value="ECO:0007669"/>
    <property type="project" value="UniProtKB-UniRule"/>
</dbReference>
<evidence type="ECO:0000256" key="8">
    <source>
        <dbReference type="PIRSR" id="PIRSR006809-2"/>
    </source>
</evidence>
<evidence type="ECO:0000256" key="7">
    <source>
        <dbReference type="PIRSR" id="PIRSR006809-1"/>
    </source>
</evidence>
<dbReference type="PANTHER" id="PTHR10229:SF0">
    <property type="entry name" value="GTP-BINDING PROTEIN 6-RELATED"/>
    <property type="match status" value="1"/>
</dbReference>
<reference evidence="11" key="1">
    <citation type="submission" date="2017-02" db="EMBL/GenBank/DDBJ databases">
        <authorList>
            <person name="Varghese N."/>
            <person name="Submissions S."/>
        </authorList>
    </citation>
    <scope>NUCLEOTIDE SEQUENCE [LARGE SCALE GENOMIC DNA]</scope>
    <source>
        <strain evidence="11">ATCC 35199</strain>
    </source>
</reference>
<dbReference type="Pfam" id="PF01926">
    <property type="entry name" value="MMR_HSR1"/>
    <property type="match status" value="1"/>
</dbReference>
<evidence type="ECO:0000256" key="5">
    <source>
        <dbReference type="ARBA" id="ARBA00023134"/>
    </source>
</evidence>
<comment type="similarity">
    <text evidence="6">Belongs to the TRAFAC class OBG-HflX-like GTPase superfamily. HflX GTPase family.</text>
</comment>
<dbReference type="NCBIfam" id="TIGR03156">
    <property type="entry name" value="GTP_HflX"/>
    <property type="match status" value="1"/>
</dbReference>
<comment type="subunit">
    <text evidence="6">Monomer. Associates with the 50S ribosomal subunit.</text>
</comment>
<dbReference type="HAMAP" id="MF_00900">
    <property type="entry name" value="GTPase_HflX"/>
    <property type="match status" value="1"/>
</dbReference>
<feature type="binding site" evidence="8">
    <location>
        <position position="247"/>
    </location>
    <ligand>
        <name>Mg(2+)</name>
        <dbReference type="ChEBI" id="CHEBI:18420"/>
    </ligand>
</feature>
<keyword evidence="5 6" id="KW-0342">GTP-binding</keyword>
<organism evidence="10 11">
    <name type="scientific">Acetoanaerobium noterae</name>
    <dbReference type="NCBI Taxonomy" id="745369"/>
    <lineage>
        <taxon>Bacteria</taxon>
        <taxon>Bacillati</taxon>
        <taxon>Bacillota</taxon>
        <taxon>Clostridia</taxon>
        <taxon>Peptostreptococcales</taxon>
        <taxon>Filifactoraceae</taxon>
        <taxon>Acetoanaerobium</taxon>
    </lineage>
</organism>
<feature type="binding site" evidence="7">
    <location>
        <begin position="212"/>
        <end position="219"/>
    </location>
    <ligand>
        <name>GTP</name>
        <dbReference type="ChEBI" id="CHEBI:37565"/>
    </ligand>
</feature>
<dbReference type="FunFam" id="3.40.50.11060:FF:000001">
    <property type="entry name" value="GTPase HflX"/>
    <property type="match status" value="1"/>
</dbReference>
<keyword evidence="3 6" id="KW-0547">Nucleotide-binding</keyword>
<protein>
    <recommendedName>
        <fullName evidence="6">GTPase HflX</fullName>
    </recommendedName>
    <alternativeName>
        <fullName evidence="6">GTP-binding protein HflX</fullName>
    </alternativeName>
</protein>
<comment type="subcellular location">
    <subcellularLocation>
        <location evidence="6">Cytoplasm</location>
    </subcellularLocation>
    <text evidence="6">May associate with membranes.</text>
</comment>
<evidence type="ECO:0000313" key="10">
    <source>
        <dbReference type="EMBL" id="SKB59917.1"/>
    </source>
</evidence>
<feature type="binding site" evidence="7">
    <location>
        <begin position="245"/>
        <end position="249"/>
    </location>
    <ligand>
        <name>GTP</name>
        <dbReference type="ChEBI" id="CHEBI:37565"/>
    </ligand>
</feature>
<keyword evidence="1 6" id="KW-0963">Cytoplasm</keyword>
<accession>A0A1T5CKD8</accession>
<evidence type="ECO:0000259" key="9">
    <source>
        <dbReference type="PROSITE" id="PS51705"/>
    </source>
</evidence>
<dbReference type="Gene3D" id="6.10.250.2860">
    <property type="match status" value="1"/>
</dbReference>
<feature type="binding site" evidence="7">
    <location>
        <begin position="333"/>
        <end position="336"/>
    </location>
    <ligand>
        <name>GTP</name>
        <dbReference type="ChEBI" id="CHEBI:37565"/>
    </ligand>
</feature>
<keyword evidence="2 8" id="KW-0479">Metal-binding</keyword>
<feature type="binding site" evidence="8">
    <location>
        <position position="219"/>
    </location>
    <ligand>
        <name>Mg(2+)</name>
        <dbReference type="ChEBI" id="CHEBI:18420"/>
    </ligand>
</feature>
<dbReference type="GO" id="GO:0005737">
    <property type="term" value="C:cytoplasm"/>
    <property type="evidence" value="ECO:0007669"/>
    <property type="project" value="UniProtKB-SubCell"/>
</dbReference>
<dbReference type="InterPro" id="IPR025121">
    <property type="entry name" value="GTPase_HflX_N"/>
</dbReference>